<dbReference type="PRINTS" id="PR00385">
    <property type="entry name" value="P450"/>
</dbReference>
<evidence type="ECO:0000256" key="1">
    <source>
        <dbReference type="ARBA" id="ARBA00001971"/>
    </source>
</evidence>
<dbReference type="InterPro" id="IPR017972">
    <property type="entry name" value="Cyt_P450_CS"/>
</dbReference>
<evidence type="ECO:0000256" key="4">
    <source>
        <dbReference type="ARBA" id="ARBA00022723"/>
    </source>
</evidence>
<dbReference type="CDD" id="cd11045">
    <property type="entry name" value="CYP136-like"/>
    <property type="match status" value="1"/>
</dbReference>
<keyword evidence="3 8" id="KW-0349">Heme</keyword>
<reference evidence="9 10" key="1">
    <citation type="submission" date="2023-11" db="EMBL/GenBank/DDBJ databases">
        <title>Actinomadura monticuli sp. nov., isolated from volcanic ash.</title>
        <authorList>
            <person name="Lee S.D."/>
            <person name="Yang H."/>
            <person name="Kim I.S."/>
        </authorList>
    </citation>
    <scope>NUCLEOTIDE SEQUENCE [LARGE SCALE GENOMIC DNA]</scope>
    <source>
        <strain evidence="9 10">DLS-62</strain>
    </source>
</reference>
<evidence type="ECO:0000313" key="9">
    <source>
        <dbReference type="EMBL" id="MFA1540794.1"/>
    </source>
</evidence>
<comment type="similarity">
    <text evidence="2 8">Belongs to the cytochrome P450 family.</text>
</comment>
<proteinExistence type="inferred from homology"/>
<dbReference type="SUPFAM" id="SSF48264">
    <property type="entry name" value="Cytochrome P450"/>
    <property type="match status" value="1"/>
</dbReference>
<comment type="cofactor">
    <cofactor evidence="1">
        <name>heme</name>
        <dbReference type="ChEBI" id="CHEBI:30413"/>
    </cofactor>
</comment>
<keyword evidence="5 8" id="KW-0560">Oxidoreductase</keyword>
<dbReference type="PRINTS" id="PR00465">
    <property type="entry name" value="EP450IV"/>
</dbReference>
<accession>A0ABV4QC90</accession>
<protein>
    <submittedName>
        <fullName evidence="9">Cytochrome P450</fullName>
    </submittedName>
</protein>
<evidence type="ECO:0000256" key="2">
    <source>
        <dbReference type="ARBA" id="ARBA00010617"/>
    </source>
</evidence>
<keyword evidence="6 8" id="KW-0408">Iron</keyword>
<keyword evidence="4 8" id="KW-0479">Metal-binding</keyword>
<dbReference type="PROSITE" id="PS00086">
    <property type="entry name" value="CYTOCHROME_P450"/>
    <property type="match status" value="1"/>
</dbReference>
<evidence type="ECO:0000256" key="6">
    <source>
        <dbReference type="ARBA" id="ARBA00023004"/>
    </source>
</evidence>
<evidence type="ECO:0000256" key="7">
    <source>
        <dbReference type="ARBA" id="ARBA00023033"/>
    </source>
</evidence>
<comment type="caution">
    <text evidence="9">The sequence shown here is derived from an EMBL/GenBank/DDBJ whole genome shotgun (WGS) entry which is preliminary data.</text>
</comment>
<dbReference type="Gene3D" id="1.10.630.10">
    <property type="entry name" value="Cytochrome P450"/>
    <property type="match status" value="1"/>
</dbReference>
<dbReference type="RefSeq" id="WP_371950730.1">
    <property type="nucleotide sequence ID" value="NZ_JAXCEI010000007.1"/>
</dbReference>
<dbReference type="PANTHER" id="PTHR24286:SF24">
    <property type="entry name" value="LANOSTEROL 14-ALPHA DEMETHYLASE"/>
    <property type="match status" value="1"/>
</dbReference>
<sequence>MTSVLAPPPQGSGLKPVPGVPGVPYIGSTLAVMRDPIGMARKRYDQYGPVAWGWLLGQRTCTVQGPEAAEVVLVNRDKAFANGPAWSYFIGPFFTRGIMLLDFEEHLHHRRIMQQAFTRPRLRAYMDAMAPGIVKGIEAWEPGPDFKVYDHIKRLTLDLAVDVFMGVELDDAERARVNGAFIDAVRAGTAYVRFPVPGLRWHRGLQARKVLEEFFYRHLPAKRRDAGALRGGTTPHAPRGASGGSDLFAALCEAETDDGQRFTDEDVVNHMIFALMAAHDTTTITLTTMAYYLAKYPEWQERLREESLALGKPQPAYDDLDSFTGIDMVMKESLRMLPPVPALPRKVVKDTSILGFHIPAGTLVVVPMLSNHHMPQWWPDPDTFDPGRFTPERREDKIHKYAWAPFGGGAHKCIGLYFAGMQVKTILHQVLQRYRWSVPARYEWPLDTTSLPSPKDGLPVRLDRLEP</sequence>
<organism evidence="9 10">
    <name type="scientific">Actinomadura monticuli</name>
    <dbReference type="NCBI Taxonomy" id="3097367"/>
    <lineage>
        <taxon>Bacteria</taxon>
        <taxon>Bacillati</taxon>
        <taxon>Actinomycetota</taxon>
        <taxon>Actinomycetes</taxon>
        <taxon>Streptosporangiales</taxon>
        <taxon>Thermomonosporaceae</taxon>
        <taxon>Actinomadura</taxon>
    </lineage>
</organism>
<evidence type="ECO:0000313" key="10">
    <source>
        <dbReference type="Proteomes" id="UP001569963"/>
    </source>
</evidence>
<dbReference type="PANTHER" id="PTHR24286">
    <property type="entry name" value="CYTOCHROME P450 26"/>
    <property type="match status" value="1"/>
</dbReference>
<gene>
    <name evidence="9" type="ORF">SM611_17850</name>
</gene>
<evidence type="ECO:0000256" key="5">
    <source>
        <dbReference type="ARBA" id="ARBA00023002"/>
    </source>
</evidence>
<dbReference type="Pfam" id="PF00067">
    <property type="entry name" value="p450"/>
    <property type="match status" value="1"/>
</dbReference>
<dbReference type="InterPro" id="IPR036396">
    <property type="entry name" value="Cyt_P450_sf"/>
</dbReference>
<dbReference type="InterPro" id="IPR001128">
    <property type="entry name" value="Cyt_P450"/>
</dbReference>
<name>A0ABV4QC90_9ACTN</name>
<dbReference type="EMBL" id="JAXCEI010000007">
    <property type="protein sequence ID" value="MFA1540794.1"/>
    <property type="molecule type" value="Genomic_DNA"/>
</dbReference>
<evidence type="ECO:0000256" key="3">
    <source>
        <dbReference type="ARBA" id="ARBA00022617"/>
    </source>
</evidence>
<keyword evidence="10" id="KW-1185">Reference proteome</keyword>
<dbReference type="Proteomes" id="UP001569963">
    <property type="component" value="Unassembled WGS sequence"/>
</dbReference>
<dbReference type="InterPro" id="IPR002403">
    <property type="entry name" value="Cyt_P450_E_grp-IV"/>
</dbReference>
<keyword evidence="7 8" id="KW-0503">Monooxygenase</keyword>
<evidence type="ECO:0000256" key="8">
    <source>
        <dbReference type="RuleBase" id="RU000461"/>
    </source>
</evidence>